<organism evidence="3 4">
    <name type="scientific">Actinomadura craniellae</name>
    <dbReference type="NCBI Taxonomy" id="2231787"/>
    <lineage>
        <taxon>Bacteria</taxon>
        <taxon>Bacillati</taxon>
        <taxon>Actinomycetota</taxon>
        <taxon>Actinomycetes</taxon>
        <taxon>Streptosporangiales</taxon>
        <taxon>Thermomonosporaceae</taxon>
        <taxon>Actinomadura</taxon>
    </lineage>
</organism>
<comment type="caution">
    <text evidence="3">The sequence shown here is derived from an EMBL/GenBank/DDBJ whole genome shotgun (WGS) entry which is preliminary data.</text>
</comment>
<name>A0A365GXZ4_9ACTN</name>
<evidence type="ECO:0000259" key="1">
    <source>
        <dbReference type="Pfam" id="PF08044"/>
    </source>
</evidence>
<evidence type="ECO:0000259" key="2">
    <source>
        <dbReference type="Pfam" id="PF09922"/>
    </source>
</evidence>
<dbReference type="Pfam" id="PF08044">
    <property type="entry name" value="DUF1707"/>
    <property type="match status" value="1"/>
</dbReference>
<feature type="domain" description="Cell wall-active antibiotics response LiaF-like C-terminal" evidence="2">
    <location>
        <begin position="93"/>
        <end position="147"/>
    </location>
</feature>
<dbReference type="PANTHER" id="PTHR40763:SF4">
    <property type="entry name" value="DUF1707 DOMAIN-CONTAINING PROTEIN"/>
    <property type="match status" value="1"/>
</dbReference>
<dbReference type="AlphaFoldDB" id="A0A365GXZ4"/>
<dbReference type="OrthoDB" id="4772576at2"/>
<dbReference type="InterPro" id="IPR024425">
    <property type="entry name" value="LiaF-like_C"/>
</dbReference>
<feature type="domain" description="DUF1707" evidence="1">
    <location>
        <begin position="1"/>
        <end position="53"/>
    </location>
</feature>
<keyword evidence="4" id="KW-1185">Reference proteome</keyword>
<dbReference type="Proteomes" id="UP000251891">
    <property type="component" value="Unassembled WGS sequence"/>
</dbReference>
<dbReference type="InterPro" id="IPR012551">
    <property type="entry name" value="DUF1707_SHOCT-like"/>
</dbReference>
<accession>A0A365GXZ4</accession>
<dbReference type="EMBL" id="QLYX01000017">
    <property type="protein sequence ID" value="RAY11672.1"/>
    <property type="molecule type" value="Genomic_DNA"/>
</dbReference>
<dbReference type="Pfam" id="PF09922">
    <property type="entry name" value="LiaF-like_C"/>
    <property type="match status" value="1"/>
</dbReference>
<reference evidence="3 4" key="1">
    <citation type="submission" date="2018-06" db="EMBL/GenBank/DDBJ databases">
        <title>Actinomadura craniellae sp. nov. isolated from marine sponge Craniella sp.</title>
        <authorList>
            <person name="Li L."/>
            <person name="Xu Q.H."/>
            <person name="Lin H.W."/>
            <person name="Lu Y.H."/>
        </authorList>
    </citation>
    <scope>NUCLEOTIDE SEQUENCE [LARGE SCALE GENOMIC DNA]</scope>
    <source>
        <strain evidence="3 4">LHW63021</strain>
    </source>
</reference>
<dbReference type="PANTHER" id="PTHR40763">
    <property type="entry name" value="MEMBRANE PROTEIN-RELATED"/>
    <property type="match status" value="1"/>
</dbReference>
<sequence length="204" mass="22254">MRASDAEREATVERLRVASVEGRLTLGELTERTEAAYAAATRGELARITADLPQLKEAPPEFAPAQRHYRFTAVLGDTKERVVGRVEAEFEALSVLGDVVLDLRDAQVPTGEVQITATSVLGNVKIVVPDGVEVRLTGSALLGDRRVRTRRVPPGRTVPVVHVHATAVLGDVEIVDDEHHERGRRILAAWWRSRTGRPAGPPRG</sequence>
<proteinExistence type="predicted"/>
<evidence type="ECO:0000313" key="3">
    <source>
        <dbReference type="EMBL" id="RAY11672.1"/>
    </source>
</evidence>
<evidence type="ECO:0000313" key="4">
    <source>
        <dbReference type="Proteomes" id="UP000251891"/>
    </source>
</evidence>
<protein>
    <submittedName>
        <fullName evidence="3">DUF1707 and DUF2154 domain-containing protein</fullName>
    </submittedName>
</protein>
<gene>
    <name evidence="3" type="ORF">DPM19_29050</name>
</gene>